<dbReference type="SUPFAM" id="SSF46785">
    <property type="entry name" value="Winged helix' DNA-binding domain"/>
    <property type="match status" value="1"/>
</dbReference>
<gene>
    <name evidence="3" type="ORF">AVDCRST_MAG07-3251</name>
</gene>
<dbReference type="InterPro" id="IPR036388">
    <property type="entry name" value="WH-like_DNA-bd_sf"/>
</dbReference>
<feature type="domain" description="HTH marR-type" evidence="2">
    <location>
        <begin position="1"/>
        <end position="60"/>
    </location>
</feature>
<feature type="compositionally biased region" description="Basic and acidic residues" evidence="1">
    <location>
        <begin position="38"/>
        <end position="47"/>
    </location>
</feature>
<dbReference type="Pfam" id="PF01047">
    <property type="entry name" value="MarR"/>
    <property type="match status" value="1"/>
</dbReference>
<dbReference type="GO" id="GO:0003700">
    <property type="term" value="F:DNA-binding transcription factor activity"/>
    <property type="evidence" value="ECO:0007669"/>
    <property type="project" value="InterPro"/>
</dbReference>
<protein>
    <submittedName>
        <fullName evidence="3">Transcriptional regulator, MarR family</fullName>
    </submittedName>
</protein>
<reference evidence="3" key="1">
    <citation type="submission" date="2020-02" db="EMBL/GenBank/DDBJ databases">
        <authorList>
            <person name="Meier V. D."/>
        </authorList>
    </citation>
    <scope>NUCLEOTIDE SEQUENCE</scope>
    <source>
        <strain evidence="3">AVDCRST_MAG07</strain>
    </source>
</reference>
<dbReference type="EMBL" id="CADCUB010000155">
    <property type="protein sequence ID" value="CAA9354351.1"/>
    <property type="molecule type" value="Genomic_DNA"/>
</dbReference>
<dbReference type="PRINTS" id="PR00598">
    <property type="entry name" value="HTHMARR"/>
</dbReference>
<sequence length="60" mass="6546">MTSSAQLGPPELSARLGISSGSGTELVDRLEQAGQLVRQRDTEDRRRVLLQMTPRCPSPP</sequence>
<dbReference type="PROSITE" id="PS50995">
    <property type="entry name" value="HTH_MARR_2"/>
    <property type="match status" value="1"/>
</dbReference>
<accession>A0A6J4M9Z9</accession>
<dbReference type="AlphaFoldDB" id="A0A6J4M9Z9"/>
<organism evidence="3">
    <name type="scientific">uncultured Frankineae bacterium</name>
    <dbReference type="NCBI Taxonomy" id="437475"/>
    <lineage>
        <taxon>Bacteria</taxon>
        <taxon>Bacillati</taxon>
        <taxon>Actinomycetota</taxon>
        <taxon>Actinomycetes</taxon>
        <taxon>Frankiales</taxon>
        <taxon>environmental samples</taxon>
    </lineage>
</organism>
<feature type="region of interest" description="Disordered" evidence="1">
    <location>
        <begin position="1"/>
        <end position="20"/>
    </location>
</feature>
<evidence type="ECO:0000313" key="3">
    <source>
        <dbReference type="EMBL" id="CAA9354351.1"/>
    </source>
</evidence>
<feature type="region of interest" description="Disordered" evidence="1">
    <location>
        <begin position="35"/>
        <end position="60"/>
    </location>
</feature>
<dbReference type="InterPro" id="IPR000835">
    <property type="entry name" value="HTH_MarR-typ"/>
</dbReference>
<name>A0A6J4M9Z9_9ACTN</name>
<evidence type="ECO:0000256" key="1">
    <source>
        <dbReference type="SAM" id="MobiDB-lite"/>
    </source>
</evidence>
<dbReference type="InterPro" id="IPR036390">
    <property type="entry name" value="WH_DNA-bd_sf"/>
</dbReference>
<evidence type="ECO:0000259" key="2">
    <source>
        <dbReference type="PROSITE" id="PS50995"/>
    </source>
</evidence>
<dbReference type="Gene3D" id="1.10.10.10">
    <property type="entry name" value="Winged helix-like DNA-binding domain superfamily/Winged helix DNA-binding domain"/>
    <property type="match status" value="1"/>
</dbReference>
<proteinExistence type="predicted"/>